<organism evidence="2 3">
    <name type="scientific">Ceratocystis pirilliformis</name>
    <dbReference type="NCBI Taxonomy" id="259994"/>
    <lineage>
        <taxon>Eukaryota</taxon>
        <taxon>Fungi</taxon>
        <taxon>Dikarya</taxon>
        <taxon>Ascomycota</taxon>
        <taxon>Pezizomycotina</taxon>
        <taxon>Sordariomycetes</taxon>
        <taxon>Hypocreomycetidae</taxon>
        <taxon>Microascales</taxon>
        <taxon>Ceratocystidaceae</taxon>
        <taxon>Ceratocystis</taxon>
    </lineage>
</organism>
<sequence>MTTTCVSIANSMALKPNLTVGDVQNTSKATQPQATLSTVSEHGEPVSAVGSSPRLPRPIPREPQTSPVSKTRHQPSTPSTSVAKPPASEMHPSKIHRPSLVPSSAIKHGFRDLNPTTRTEQLLAAAQATPTKPRETHARPHHTMPSSPFTFSVTHPSGVEKGLSNEALKIMDGLREEAAKIKAGLIADRERDREQAESLADRKFAQPKGKSNRYSAVHMAEFKKMDSIENHPSAFRAALGRFTPVKALKRKPSKANLDDATEPTIRQVGIKRSPSKASLADEVAATPSTPSKIPGPGGFRSGISSVKRLKQKLEDDAATTRPVSRDGTNISSAIPRLISSGDSPLKQQSQRHPNSATSFGTPTKSGVARPTDFSSTIRLVKSASKPHLVAESRAPTQAPATPSAIPRCVASAVTSTQTKASGTPGRFEHIKSILKKTTIPSAASGTVTNIMCDTGAQESSEKTTSNDAVFDTPSKALTGYRLPEKVVTTPSHRLTKHSVNTPRLTTVTPTSHVSPSFKSAMKRVRMVVPGDECLTMESALSKAETALEVKYPDLTTFSGLLENDSDMPDIDEAKSPAVPGTFSFRSDKTIDFGISKPSFGSSAGQASIRQVRRSVFGGISSGASAGIPGGFPKSQLEAMPNAPTMDPTETDVAKDAGGSNKENDTPISDSKLDGKYRAISHGIGNKKRNRPSTDEDDQARDVERGNKKRRNEDLPLGISVTSTQTATTTAGSFETRPKTPSASVINTTTTMSTATPTRTPGYAAATSAVKNKEFLTRKIRQPVRPTEKLKTAAVAKTVNNSASATPSRVVPSRAGSSRIGAPTPSRSTAPTAESRATATANPSRIKTTASGAGASPARPQVRATSSISASRLAMLATPKRR</sequence>
<reference evidence="2 3" key="1">
    <citation type="journal article" date="2024" name="IMA Fungus">
        <title>IMA Genome - F19 : A genome assembly and annotation guide to empower mycologists, including annotated draft genome sequences of Ceratocystis pirilliformis, Diaporthe australafricana, Fusarium ophioides, Paecilomyces lecythidis, and Sporothrix stenoceras.</title>
        <authorList>
            <person name="Aylward J."/>
            <person name="Wilson A.M."/>
            <person name="Visagie C.M."/>
            <person name="Spraker J."/>
            <person name="Barnes I."/>
            <person name="Buitendag C."/>
            <person name="Ceriani C."/>
            <person name="Del Mar Angel L."/>
            <person name="du Plessis D."/>
            <person name="Fuchs T."/>
            <person name="Gasser K."/>
            <person name="Kramer D."/>
            <person name="Li W."/>
            <person name="Munsamy K."/>
            <person name="Piso A."/>
            <person name="Price J.L."/>
            <person name="Sonnekus B."/>
            <person name="Thomas C."/>
            <person name="van der Nest A."/>
            <person name="van Dijk A."/>
            <person name="van Heerden A."/>
            <person name="van Vuuren N."/>
            <person name="Yilmaz N."/>
            <person name="Duong T.A."/>
            <person name="van der Merwe N.A."/>
            <person name="Wingfield M.J."/>
            <person name="Wingfield B.D."/>
        </authorList>
    </citation>
    <scope>NUCLEOTIDE SEQUENCE [LARGE SCALE GENOMIC DNA]</scope>
    <source>
        <strain evidence="2 3">CMW 12675</strain>
    </source>
</reference>
<dbReference type="Proteomes" id="UP001583280">
    <property type="component" value="Unassembled WGS sequence"/>
</dbReference>
<evidence type="ECO:0000313" key="2">
    <source>
        <dbReference type="EMBL" id="KAL1886932.1"/>
    </source>
</evidence>
<feature type="compositionally biased region" description="Low complexity" evidence="1">
    <location>
        <begin position="623"/>
        <end position="632"/>
    </location>
</feature>
<feature type="region of interest" description="Disordered" evidence="1">
    <location>
        <begin position="777"/>
        <end position="881"/>
    </location>
</feature>
<feature type="compositionally biased region" description="Basic and acidic residues" evidence="1">
    <location>
        <begin position="699"/>
        <end position="713"/>
    </location>
</feature>
<feature type="compositionally biased region" description="Polar residues" evidence="1">
    <location>
        <begin position="797"/>
        <end position="806"/>
    </location>
</feature>
<feature type="compositionally biased region" description="Polar residues" evidence="1">
    <location>
        <begin position="22"/>
        <end position="40"/>
    </location>
</feature>
<comment type="caution">
    <text evidence="2">The sequence shown here is derived from an EMBL/GenBank/DDBJ whole genome shotgun (WGS) entry which is preliminary data.</text>
</comment>
<feature type="compositionally biased region" description="Low complexity" evidence="1">
    <location>
        <begin position="721"/>
        <end position="730"/>
    </location>
</feature>
<accession>A0ABR3YGF5</accession>
<feature type="compositionally biased region" description="Polar residues" evidence="1">
    <location>
        <begin position="63"/>
        <end position="82"/>
    </location>
</feature>
<feature type="region of interest" description="Disordered" evidence="1">
    <location>
        <begin position="129"/>
        <end position="148"/>
    </location>
</feature>
<evidence type="ECO:0008006" key="4">
    <source>
        <dbReference type="Google" id="ProtNLM"/>
    </source>
</evidence>
<protein>
    <recommendedName>
        <fullName evidence="4">Erythromycin esterase</fullName>
    </recommendedName>
</protein>
<evidence type="ECO:0000256" key="1">
    <source>
        <dbReference type="SAM" id="MobiDB-lite"/>
    </source>
</evidence>
<feature type="region of interest" description="Disordered" evidence="1">
    <location>
        <begin position="623"/>
        <end position="743"/>
    </location>
</feature>
<evidence type="ECO:0000313" key="3">
    <source>
        <dbReference type="Proteomes" id="UP001583280"/>
    </source>
</evidence>
<feature type="compositionally biased region" description="Polar residues" evidence="1">
    <location>
        <begin position="340"/>
        <end position="364"/>
    </location>
</feature>
<feature type="region of interest" description="Disordered" evidence="1">
    <location>
        <begin position="21"/>
        <end position="111"/>
    </location>
</feature>
<feature type="compositionally biased region" description="Basic and acidic residues" evidence="1">
    <location>
        <begin position="191"/>
        <end position="204"/>
    </location>
</feature>
<dbReference type="EMBL" id="JAWDJO010000390">
    <property type="protein sequence ID" value="KAL1886932.1"/>
    <property type="molecule type" value="Genomic_DNA"/>
</dbReference>
<feature type="region of interest" description="Disordered" evidence="1">
    <location>
        <begin position="250"/>
        <end position="370"/>
    </location>
</feature>
<keyword evidence="3" id="KW-1185">Reference proteome</keyword>
<gene>
    <name evidence="2" type="ORF">Cpir12675_006838</name>
</gene>
<feature type="compositionally biased region" description="Polar residues" evidence="1">
    <location>
        <begin position="824"/>
        <end position="850"/>
    </location>
</feature>
<name>A0ABR3YGF5_9PEZI</name>
<feature type="region of interest" description="Disordered" evidence="1">
    <location>
        <begin position="191"/>
        <end position="212"/>
    </location>
</feature>
<proteinExistence type="predicted"/>